<evidence type="ECO:0000256" key="6">
    <source>
        <dbReference type="ARBA" id="ARBA00023242"/>
    </source>
</evidence>
<dbReference type="InterPro" id="IPR036236">
    <property type="entry name" value="Znf_C2H2_sf"/>
</dbReference>
<feature type="domain" description="C2H2-type" evidence="9">
    <location>
        <begin position="76"/>
        <end position="104"/>
    </location>
</feature>
<dbReference type="PANTHER" id="PTHR23226">
    <property type="entry name" value="ZINC FINGER AND SCAN DOMAIN-CONTAINING"/>
    <property type="match status" value="1"/>
</dbReference>
<dbReference type="GO" id="GO:0000981">
    <property type="term" value="F:DNA-binding transcription factor activity, RNA polymerase II-specific"/>
    <property type="evidence" value="ECO:0007669"/>
    <property type="project" value="TreeGrafter"/>
</dbReference>
<dbReference type="GO" id="GO:0008270">
    <property type="term" value="F:zinc ion binding"/>
    <property type="evidence" value="ECO:0007669"/>
    <property type="project" value="UniProtKB-KW"/>
</dbReference>
<evidence type="ECO:0000256" key="2">
    <source>
        <dbReference type="ARBA" id="ARBA00022723"/>
    </source>
</evidence>
<keyword evidence="6" id="KW-0539">Nucleus</keyword>
<dbReference type="GO" id="GO:0016607">
    <property type="term" value="C:nuclear speck"/>
    <property type="evidence" value="ECO:0007669"/>
    <property type="project" value="UniProtKB-SubCell"/>
</dbReference>
<comment type="subcellular location">
    <subcellularLocation>
        <location evidence="1">Nucleus speckle</location>
    </subcellularLocation>
</comment>
<feature type="compositionally biased region" description="Polar residues" evidence="8">
    <location>
        <begin position="284"/>
        <end position="294"/>
    </location>
</feature>
<evidence type="ECO:0000256" key="7">
    <source>
        <dbReference type="PROSITE-ProRule" id="PRU00042"/>
    </source>
</evidence>
<dbReference type="PROSITE" id="PS00028">
    <property type="entry name" value="ZINC_FINGER_C2H2_1"/>
    <property type="match status" value="3"/>
</dbReference>
<keyword evidence="4 7" id="KW-0863">Zinc-finger</keyword>
<evidence type="ECO:0000313" key="10">
    <source>
        <dbReference type="EnsemblMetazoa" id="CJA12292b.1"/>
    </source>
</evidence>
<dbReference type="FunFam" id="3.30.160.60:FF:002484">
    <property type="entry name" value="Protein CBR-LSY-2"/>
    <property type="match status" value="1"/>
</dbReference>
<reference evidence="11" key="1">
    <citation type="submission" date="2010-08" db="EMBL/GenBank/DDBJ databases">
        <authorList>
            <consortium name="Caenorhabditis japonica Sequencing Consortium"/>
            <person name="Wilson R.K."/>
        </authorList>
    </citation>
    <scope>NUCLEOTIDE SEQUENCE [LARGE SCALE GENOMIC DNA]</scope>
    <source>
        <strain evidence="11">DF5081</strain>
    </source>
</reference>
<dbReference type="EnsemblMetazoa" id="CJA12292b.1">
    <property type="protein sequence ID" value="CJA12292b.1"/>
    <property type="gene ID" value="WBGene00131496"/>
</dbReference>
<feature type="compositionally biased region" description="Polar residues" evidence="8">
    <location>
        <begin position="356"/>
        <end position="370"/>
    </location>
</feature>
<feature type="region of interest" description="Disordered" evidence="8">
    <location>
        <begin position="501"/>
        <end position="533"/>
    </location>
</feature>
<keyword evidence="3" id="KW-0677">Repeat</keyword>
<feature type="compositionally biased region" description="Basic and acidic residues" evidence="8">
    <location>
        <begin position="332"/>
        <end position="355"/>
    </location>
</feature>
<dbReference type="Proteomes" id="UP000005237">
    <property type="component" value="Unassembled WGS sequence"/>
</dbReference>
<protein>
    <submittedName>
        <fullName evidence="10">C2H2-type domain-containing protein</fullName>
    </submittedName>
</protein>
<dbReference type="InterPro" id="IPR013087">
    <property type="entry name" value="Znf_C2H2_type"/>
</dbReference>
<evidence type="ECO:0000256" key="5">
    <source>
        <dbReference type="ARBA" id="ARBA00022833"/>
    </source>
</evidence>
<feature type="domain" description="C2H2-type" evidence="9">
    <location>
        <begin position="372"/>
        <end position="400"/>
    </location>
</feature>
<name>A0A8R1HUM9_CAEJA</name>
<evidence type="ECO:0000256" key="8">
    <source>
        <dbReference type="SAM" id="MobiDB-lite"/>
    </source>
</evidence>
<feature type="compositionally biased region" description="Low complexity" evidence="8">
    <location>
        <begin position="124"/>
        <end position="170"/>
    </location>
</feature>
<feature type="region of interest" description="Disordered" evidence="8">
    <location>
        <begin position="329"/>
        <end position="370"/>
    </location>
</feature>
<feature type="domain" description="C2H2-type" evidence="9">
    <location>
        <begin position="48"/>
        <end position="75"/>
    </location>
</feature>
<feature type="domain" description="C2H2-type" evidence="9">
    <location>
        <begin position="20"/>
        <end position="48"/>
    </location>
</feature>
<accession>A0A8R1HUM9</accession>
<dbReference type="AlphaFoldDB" id="A0A8R1HUM9"/>
<reference evidence="10" key="2">
    <citation type="submission" date="2022-06" db="UniProtKB">
        <authorList>
            <consortium name="EnsemblMetazoa"/>
        </authorList>
    </citation>
    <scope>IDENTIFICATION</scope>
    <source>
        <strain evidence="10">DF5081</strain>
    </source>
</reference>
<keyword evidence="11" id="KW-1185">Reference proteome</keyword>
<evidence type="ECO:0000259" key="9">
    <source>
        <dbReference type="PROSITE" id="PS50157"/>
    </source>
</evidence>
<dbReference type="Gene3D" id="3.30.160.60">
    <property type="entry name" value="Classic Zinc Finger"/>
    <property type="match status" value="3"/>
</dbReference>
<evidence type="ECO:0000256" key="4">
    <source>
        <dbReference type="ARBA" id="ARBA00022771"/>
    </source>
</evidence>
<organism evidence="10 11">
    <name type="scientific">Caenorhabditis japonica</name>
    <dbReference type="NCBI Taxonomy" id="281687"/>
    <lineage>
        <taxon>Eukaryota</taxon>
        <taxon>Metazoa</taxon>
        <taxon>Ecdysozoa</taxon>
        <taxon>Nematoda</taxon>
        <taxon>Chromadorea</taxon>
        <taxon>Rhabditida</taxon>
        <taxon>Rhabditina</taxon>
        <taxon>Rhabditomorpha</taxon>
        <taxon>Rhabditoidea</taxon>
        <taxon>Rhabditidae</taxon>
        <taxon>Peloderinae</taxon>
        <taxon>Caenorhabditis</taxon>
    </lineage>
</organism>
<dbReference type="SMART" id="SM00355">
    <property type="entry name" value="ZnF_C2H2"/>
    <property type="match status" value="4"/>
</dbReference>
<evidence type="ECO:0000313" key="11">
    <source>
        <dbReference type="Proteomes" id="UP000005237"/>
    </source>
</evidence>
<keyword evidence="5" id="KW-0862">Zinc</keyword>
<dbReference type="GO" id="GO:0000978">
    <property type="term" value="F:RNA polymerase II cis-regulatory region sequence-specific DNA binding"/>
    <property type="evidence" value="ECO:0007669"/>
    <property type="project" value="TreeGrafter"/>
</dbReference>
<feature type="region of interest" description="Disordered" evidence="8">
    <location>
        <begin position="281"/>
        <end position="314"/>
    </location>
</feature>
<proteinExistence type="predicted"/>
<dbReference type="SUPFAM" id="SSF57667">
    <property type="entry name" value="beta-beta-alpha zinc fingers"/>
    <property type="match status" value="2"/>
</dbReference>
<dbReference type="PROSITE" id="PS50157">
    <property type="entry name" value="ZINC_FINGER_C2H2_2"/>
    <property type="match status" value="4"/>
</dbReference>
<feature type="compositionally biased region" description="Basic and acidic residues" evidence="8">
    <location>
        <begin position="513"/>
        <end position="533"/>
    </location>
</feature>
<evidence type="ECO:0000256" key="1">
    <source>
        <dbReference type="ARBA" id="ARBA00004324"/>
    </source>
</evidence>
<dbReference type="PANTHER" id="PTHR23226:SF416">
    <property type="entry name" value="FI01424P"/>
    <property type="match status" value="1"/>
</dbReference>
<evidence type="ECO:0000256" key="3">
    <source>
        <dbReference type="ARBA" id="ARBA00022737"/>
    </source>
</evidence>
<sequence>MSVCVSPLVQATALMTENNLSCPQCPKSFSSTKLLQQHQQMFHTDKAFICETCGKAFRFRSNLAEHRSVHTALKPYVCKFCGKSSRLKGNLTKHILKHHKKEQNDAIGKDDIIVKKAPKPFKENGNNGTNGTTNGSTAASTGAAVISSSPSTTNASNNNQNNNNSNHVANNNHRNIKMEIEDPDYMTMAVPKTTTITAKVVNSVPSTPRKGAAPKEHYPATPSTPAFVASSVADFDTSLLPKDDTSENERFRNVLISLGFDYGSTLSLTRAQLQKVARELKTDMSVSPDTVNSESDPDYVIDSPPDANSHNNTVGGEATLAALIAAATSNGRHGDGSPDSIDTQKGESPSREHSPNSDPSSGDSCASTPELTQCTECGKHVRKSSHLPIHMTLSHGFPPPPQEVVEEKQNDEMLISQEEHLQNELRTIANAIGELKAQQVSTPRVEQALTYIDTRVGRLEKSLETALNSIYTLVQLQTGMTSSVNRLREDSQRNFTEMKLRMDRSCSPRRLSRRDLSVRSFSDSREDRSRSPL</sequence>
<dbReference type="Pfam" id="PF00096">
    <property type="entry name" value="zf-C2H2"/>
    <property type="match status" value="3"/>
</dbReference>
<feature type="region of interest" description="Disordered" evidence="8">
    <location>
        <begin position="118"/>
        <end position="170"/>
    </location>
</feature>
<keyword evidence="2" id="KW-0479">Metal-binding</keyword>